<dbReference type="PANTHER" id="PTHR13491:SF0">
    <property type="entry name" value="ZINC FINGER CCHC DOMAIN-CONTAINING PROTEIN 10"/>
    <property type="match status" value="1"/>
</dbReference>
<feature type="compositionally biased region" description="Low complexity" evidence="1">
    <location>
        <begin position="121"/>
        <end position="141"/>
    </location>
</feature>
<comment type="caution">
    <text evidence="2">The sequence shown here is derived from an EMBL/GenBank/DDBJ whole genome shotgun (WGS) entry which is preliminary data.</text>
</comment>
<dbReference type="Gene3D" id="3.40.50.300">
    <property type="entry name" value="P-loop containing nucleotide triphosphate hydrolases"/>
    <property type="match status" value="1"/>
</dbReference>
<protein>
    <submittedName>
        <fullName evidence="2">Uncharacterized protein</fullName>
    </submittedName>
</protein>
<feature type="compositionally biased region" description="Polar residues" evidence="1">
    <location>
        <begin position="400"/>
        <end position="417"/>
    </location>
</feature>
<feature type="region of interest" description="Disordered" evidence="1">
    <location>
        <begin position="400"/>
        <end position="423"/>
    </location>
</feature>
<dbReference type="SUPFAM" id="SSF52540">
    <property type="entry name" value="P-loop containing nucleoside triphosphate hydrolases"/>
    <property type="match status" value="1"/>
</dbReference>
<dbReference type="OrthoDB" id="6511029at2759"/>
<dbReference type="InterPro" id="IPR027417">
    <property type="entry name" value="P-loop_NTPase"/>
</dbReference>
<evidence type="ECO:0000256" key="1">
    <source>
        <dbReference type="SAM" id="MobiDB-lite"/>
    </source>
</evidence>
<dbReference type="AlphaFoldDB" id="A0A9D4SJR2"/>
<organism evidence="2">
    <name type="scientific">Dermatophagoides farinae</name>
    <name type="common">American house dust mite</name>
    <dbReference type="NCBI Taxonomy" id="6954"/>
    <lineage>
        <taxon>Eukaryota</taxon>
        <taxon>Metazoa</taxon>
        <taxon>Ecdysozoa</taxon>
        <taxon>Arthropoda</taxon>
        <taxon>Chelicerata</taxon>
        <taxon>Arachnida</taxon>
        <taxon>Acari</taxon>
        <taxon>Acariformes</taxon>
        <taxon>Sarcoptiformes</taxon>
        <taxon>Astigmata</taxon>
        <taxon>Psoroptidia</taxon>
        <taxon>Analgoidea</taxon>
        <taxon>Pyroglyphidae</taxon>
        <taxon>Dermatophagoidinae</taxon>
        <taxon>Dermatophagoides</taxon>
    </lineage>
</organism>
<gene>
    <name evidence="2" type="ORF">HUG17_0667</name>
</gene>
<name>A0A9D4SJR2_DERFA</name>
<dbReference type="Proteomes" id="UP000828236">
    <property type="component" value="Unassembled WGS sequence"/>
</dbReference>
<accession>A0A9D4SJR2</accession>
<dbReference type="PANTHER" id="PTHR13491">
    <property type="entry name" value="ZCCHC10 PROTEIN"/>
    <property type="match status" value="1"/>
</dbReference>
<reference evidence="2" key="1">
    <citation type="submission" date="2020-06" db="EMBL/GenBank/DDBJ databases">
        <authorList>
            <person name="Ji K."/>
            <person name="Li J."/>
        </authorList>
    </citation>
    <scope>NUCLEOTIDE SEQUENCE</scope>
    <source>
        <strain evidence="2">JKM2019</strain>
        <tissue evidence="2">Whole body</tissue>
    </source>
</reference>
<sequence>MDSIILRGLLEYFIRERVLVIGVKGSGKTKLIEKLMDLQYFDVENFNFNEELTDHTRELSQLSISTTSSLSSSSSSPSSSSSSSSRLSSLLSIQSSSSSSTTSHITRSLLSLSLPDSKAATTSSRQSLQSPQPSSLPTNSNSIIMNRMNQILEQKLKMDHSSKFLDWLVSSPSSSSSLKTASNLITISTTGTNPSPSKIVSNDLNSHKSIFYLLSNRTAKLFSENYYYLNYLKETNIIMRIWDVHPENWQIFLNHRYNRPQTLIAVYNANDLQELNRIRQPIEKYLKKLSIEQRRLLSIYIVGTKIDQGQTQPLTYGLRKWINDNRIRHLYISNLWNKGIDLLRSCLLDDIYGKHRLNQLFIHRDYLLDLYIRTIGYCPTIVYDSCIAFDNNNQIFTKSQRGGEFDSNNQQQPQSRNCHLCKSGSRPLRPIDFSRLKKDPKSMYEFHLALENICQCLDHLIFTTVSSQSSQSSQSQSSILNPLLTILAEQNKRKSIK</sequence>
<reference evidence="2" key="2">
    <citation type="journal article" date="2021" name="World Allergy Organ. J.">
        <title>Chromosome-level assembly of Dermatophagoides farinae genome and transcriptome reveals two novel allergens Der f 37 and Der f 39.</title>
        <authorList>
            <person name="Chen J."/>
            <person name="Cai Z."/>
            <person name="Fan D."/>
            <person name="Hu J."/>
            <person name="Hou Y."/>
            <person name="He Y."/>
            <person name="Zhang Z."/>
            <person name="Zhao Z."/>
            <person name="Gao P."/>
            <person name="Hu W."/>
            <person name="Sun J."/>
            <person name="Li J."/>
            <person name="Ji K."/>
        </authorList>
    </citation>
    <scope>NUCLEOTIDE SEQUENCE</scope>
    <source>
        <strain evidence="2">JKM2019</strain>
    </source>
</reference>
<dbReference type="InterPro" id="IPR039715">
    <property type="entry name" value="ZCCHC10"/>
</dbReference>
<dbReference type="EMBL" id="SDOV01000001">
    <property type="protein sequence ID" value="KAH7645129.1"/>
    <property type="molecule type" value="Genomic_DNA"/>
</dbReference>
<evidence type="ECO:0000313" key="2">
    <source>
        <dbReference type="EMBL" id="KAH7645129.1"/>
    </source>
</evidence>
<feature type="region of interest" description="Disordered" evidence="1">
    <location>
        <begin position="120"/>
        <end position="141"/>
    </location>
</feature>
<proteinExistence type="predicted"/>